<dbReference type="PROSITE" id="PS51827">
    <property type="entry name" value="XTBD"/>
    <property type="match status" value="1"/>
</dbReference>
<dbReference type="Proteomes" id="UP001374579">
    <property type="component" value="Unassembled WGS sequence"/>
</dbReference>
<keyword evidence="3" id="KW-1185">Reference proteome</keyword>
<dbReference type="AlphaFoldDB" id="A0AAN9G4M2"/>
<evidence type="ECO:0000313" key="3">
    <source>
        <dbReference type="Proteomes" id="UP001374579"/>
    </source>
</evidence>
<name>A0AAN9G4M2_9CAEN</name>
<evidence type="ECO:0000313" key="2">
    <source>
        <dbReference type="EMBL" id="KAK7095086.1"/>
    </source>
</evidence>
<protein>
    <recommendedName>
        <fullName evidence="1">XRN2-binding (XTBD) domain-containing protein</fullName>
    </recommendedName>
</protein>
<dbReference type="PANTHER" id="PTHR48430">
    <property type="entry name" value="PARTNER OF XRN-2 PROTEIN 1"/>
    <property type="match status" value="1"/>
</dbReference>
<reference evidence="2 3" key="1">
    <citation type="submission" date="2024-02" db="EMBL/GenBank/DDBJ databases">
        <title>Chromosome-scale genome assembly of the rough periwinkle Littorina saxatilis.</title>
        <authorList>
            <person name="De Jode A."/>
            <person name="Faria R."/>
            <person name="Formenti G."/>
            <person name="Sims Y."/>
            <person name="Smith T.P."/>
            <person name="Tracey A."/>
            <person name="Wood J.M.D."/>
            <person name="Zagrodzka Z.B."/>
            <person name="Johannesson K."/>
            <person name="Butlin R.K."/>
            <person name="Leder E.H."/>
        </authorList>
    </citation>
    <scope>NUCLEOTIDE SEQUENCE [LARGE SCALE GENOMIC DNA]</scope>
    <source>
        <strain evidence="2">Snail1</strain>
        <tissue evidence="2">Muscle</tissue>
    </source>
</reference>
<comment type="caution">
    <text evidence="2">The sequence shown here is derived from an EMBL/GenBank/DDBJ whole genome shotgun (WGS) entry which is preliminary data.</text>
</comment>
<dbReference type="Pfam" id="PF11952">
    <property type="entry name" value="XTBD"/>
    <property type="match status" value="1"/>
</dbReference>
<feature type="domain" description="XRN2-binding (XTBD)" evidence="1">
    <location>
        <begin position="45"/>
        <end position="127"/>
    </location>
</feature>
<gene>
    <name evidence="2" type="ORF">V1264_006545</name>
</gene>
<dbReference type="EMBL" id="JBAMIC010000018">
    <property type="protein sequence ID" value="KAK7095086.1"/>
    <property type="molecule type" value="Genomic_DNA"/>
</dbReference>
<dbReference type="InterPro" id="IPR021859">
    <property type="entry name" value="XTBD"/>
</dbReference>
<dbReference type="PANTHER" id="PTHR48430:SF1">
    <property type="entry name" value="PARTNER OF XRN-2 PROTEIN 1"/>
    <property type="match status" value="1"/>
</dbReference>
<evidence type="ECO:0000259" key="1">
    <source>
        <dbReference type="PROSITE" id="PS51827"/>
    </source>
</evidence>
<organism evidence="2 3">
    <name type="scientific">Littorina saxatilis</name>
    <dbReference type="NCBI Taxonomy" id="31220"/>
    <lineage>
        <taxon>Eukaryota</taxon>
        <taxon>Metazoa</taxon>
        <taxon>Spiralia</taxon>
        <taxon>Lophotrochozoa</taxon>
        <taxon>Mollusca</taxon>
        <taxon>Gastropoda</taxon>
        <taxon>Caenogastropoda</taxon>
        <taxon>Littorinimorpha</taxon>
        <taxon>Littorinoidea</taxon>
        <taxon>Littorinidae</taxon>
        <taxon>Littorina</taxon>
    </lineage>
</organism>
<accession>A0AAN9G4M2</accession>
<proteinExistence type="predicted"/>
<sequence length="127" mass="15255">MFQLPLSDVTSDKWLRRSERARRELSRKNFKSQFFRMAGSGEFNVDSFRDEHESNSEWRMRREFLSTNHEALPLDRLICLSRCFISIEVYGCSYPPEVMEQVHQLSENVDPAIMQEQKERMKQKNYL</sequence>